<dbReference type="EMBL" id="BAAAES010000009">
    <property type="protein sequence ID" value="GAA0671185.1"/>
    <property type="molecule type" value="Genomic_DNA"/>
</dbReference>
<proteinExistence type="predicted"/>
<feature type="transmembrane region" description="Helical" evidence="1">
    <location>
        <begin position="98"/>
        <end position="119"/>
    </location>
</feature>
<protein>
    <recommendedName>
        <fullName evidence="4">ABC-2 type transport system permease protein</fullName>
    </recommendedName>
</protein>
<evidence type="ECO:0000313" key="3">
    <source>
        <dbReference type="Proteomes" id="UP001500238"/>
    </source>
</evidence>
<keyword evidence="1" id="KW-0812">Transmembrane</keyword>
<keyword evidence="3" id="KW-1185">Reference proteome</keyword>
<feature type="transmembrane region" description="Helical" evidence="1">
    <location>
        <begin position="169"/>
        <end position="187"/>
    </location>
</feature>
<gene>
    <name evidence="2" type="ORF">GCM10009102_22560</name>
</gene>
<keyword evidence="1" id="KW-1133">Transmembrane helix</keyword>
<organism evidence="2 3">
    <name type="scientific">Sphingomonas insulae</name>
    <dbReference type="NCBI Taxonomy" id="424800"/>
    <lineage>
        <taxon>Bacteria</taxon>
        <taxon>Pseudomonadati</taxon>
        <taxon>Pseudomonadota</taxon>
        <taxon>Alphaproteobacteria</taxon>
        <taxon>Sphingomonadales</taxon>
        <taxon>Sphingomonadaceae</taxon>
        <taxon>Sphingomonas</taxon>
    </lineage>
</organism>
<dbReference type="Proteomes" id="UP001500238">
    <property type="component" value="Unassembled WGS sequence"/>
</dbReference>
<feature type="transmembrane region" description="Helical" evidence="1">
    <location>
        <begin position="199"/>
        <end position="224"/>
    </location>
</feature>
<keyword evidence="1" id="KW-0472">Membrane</keyword>
<feature type="transmembrane region" description="Helical" evidence="1">
    <location>
        <begin position="15"/>
        <end position="38"/>
    </location>
</feature>
<accession>A0ABN1HX13</accession>
<name>A0ABN1HX13_9SPHN</name>
<dbReference type="RefSeq" id="WP_163958598.1">
    <property type="nucleotide sequence ID" value="NZ_BAAAES010000009.1"/>
</dbReference>
<feature type="transmembrane region" description="Helical" evidence="1">
    <location>
        <begin position="58"/>
        <end position="78"/>
    </location>
</feature>
<sequence length="249" mass="26597">MTVWKALTTTYRGSIAFMVACPLLALVPVVFELLQHVVEVRIGLYDSIAAAKASEHHPLRMAFGMVKVLSLIIPGYWVTRFLALGDARRAGAVEMPALWLFGGVVAFHTVIAALQLFVLPQTLPVTLIAFAVGEVIGCLIPAWTVAAALGNRAVGPRKSIAIMAPHMPWTFVVLLLSIVPLMIPHYLLGAAALLAPKLWLWPALIVDALLVGWLSVVMVAGAYVTARRAAQAYGVDLAAGAARSGKYAL</sequence>
<reference evidence="2 3" key="1">
    <citation type="journal article" date="2019" name="Int. J. Syst. Evol. Microbiol.">
        <title>The Global Catalogue of Microorganisms (GCM) 10K type strain sequencing project: providing services to taxonomists for standard genome sequencing and annotation.</title>
        <authorList>
            <consortium name="The Broad Institute Genomics Platform"/>
            <consortium name="The Broad Institute Genome Sequencing Center for Infectious Disease"/>
            <person name="Wu L."/>
            <person name="Ma J."/>
        </authorList>
    </citation>
    <scope>NUCLEOTIDE SEQUENCE [LARGE SCALE GENOMIC DNA]</scope>
    <source>
        <strain evidence="2 3">JCM 14603</strain>
    </source>
</reference>
<evidence type="ECO:0000256" key="1">
    <source>
        <dbReference type="SAM" id="Phobius"/>
    </source>
</evidence>
<feature type="transmembrane region" description="Helical" evidence="1">
    <location>
        <begin position="125"/>
        <end position="149"/>
    </location>
</feature>
<evidence type="ECO:0000313" key="2">
    <source>
        <dbReference type="EMBL" id="GAA0671185.1"/>
    </source>
</evidence>
<comment type="caution">
    <text evidence="2">The sequence shown here is derived from an EMBL/GenBank/DDBJ whole genome shotgun (WGS) entry which is preliminary data.</text>
</comment>
<evidence type="ECO:0008006" key="4">
    <source>
        <dbReference type="Google" id="ProtNLM"/>
    </source>
</evidence>